<dbReference type="AlphaFoldDB" id="A0A2M6WS49"/>
<reference evidence="4" key="1">
    <citation type="submission" date="2017-09" db="EMBL/GenBank/DDBJ databases">
        <title>Depth-based differentiation of microbial function through sediment-hosted aquifers and enrichment of novel symbionts in the deep terrestrial subsurface.</title>
        <authorList>
            <person name="Probst A.J."/>
            <person name="Ladd B."/>
            <person name="Jarett J.K."/>
            <person name="Geller-Mcgrath D.E."/>
            <person name="Sieber C.M.K."/>
            <person name="Emerson J.B."/>
            <person name="Anantharaman K."/>
            <person name="Thomas B.C."/>
            <person name="Malmstrom R."/>
            <person name="Stieglmeier M."/>
            <person name="Klingl A."/>
            <person name="Woyke T."/>
            <person name="Ryan C.M."/>
            <person name="Banfield J.F."/>
        </authorList>
    </citation>
    <scope>NUCLEOTIDE SEQUENCE [LARGE SCALE GENOMIC DNA]</scope>
</reference>
<evidence type="ECO:0000313" key="4">
    <source>
        <dbReference type="Proteomes" id="UP000228964"/>
    </source>
</evidence>
<dbReference type="Proteomes" id="UP000228964">
    <property type="component" value="Unassembled WGS sequence"/>
</dbReference>
<proteinExistence type="predicted"/>
<dbReference type="Pfam" id="PF01180">
    <property type="entry name" value="DHO_dh"/>
    <property type="match status" value="1"/>
</dbReference>
<name>A0A2M6WS49_9BACT</name>
<dbReference type="EMBL" id="PFAO01000009">
    <property type="protein sequence ID" value="PIT95582.1"/>
    <property type="molecule type" value="Genomic_DNA"/>
</dbReference>
<dbReference type="SUPFAM" id="SSF51395">
    <property type="entry name" value="FMN-linked oxidoreductases"/>
    <property type="match status" value="1"/>
</dbReference>
<gene>
    <name evidence="3" type="ORF">COT96_00435</name>
</gene>
<evidence type="ECO:0000259" key="2">
    <source>
        <dbReference type="Pfam" id="PF01180"/>
    </source>
</evidence>
<sequence>MALTLRGINFGKVFNVAGGRNSFGSGSIGGGWRQHKPLKLIPGYSWKDSTFISKTTTLHPLAGNMALRSDLQSEKYLPDCVYVDWLKAIVLNDIALSNPGAEKLLSFDIWQKKTEPFLISFTPVAETTPGRIEETVEFCSLIKKELRFFRTKFGLEFNLFCPNFKELITITEAAKILKVAKLIVSDVPLLLKINALTSPQEGKQIADTGYCDAISVSNSIPWLQNAAWTNKSATQIDWLGLFGTDISPLKQRGYGNGGLSGWPIFNLVVEWVATARDIGITIPIKAEGGIQKEEDIRWLATVGANAIGLGCVSFLRPWRLQGLIDYGNLIK</sequence>
<evidence type="ECO:0000313" key="3">
    <source>
        <dbReference type="EMBL" id="PIT95582.1"/>
    </source>
</evidence>
<organism evidence="3 4">
    <name type="scientific">Candidatus Falkowbacteria bacterium CG10_big_fil_rev_8_21_14_0_10_38_22</name>
    <dbReference type="NCBI Taxonomy" id="1974564"/>
    <lineage>
        <taxon>Bacteria</taxon>
        <taxon>Candidatus Falkowiibacteriota</taxon>
    </lineage>
</organism>
<dbReference type="InterPro" id="IPR005720">
    <property type="entry name" value="Dihydroorotate_DH_cat"/>
</dbReference>
<evidence type="ECO:0000256" key="1">
    <source>
        <dbReference type="ARBA" id="ARBA00023002"/>
    </source>
</evidence>
<dbReference type="GO" id="GO:0016627">
    <property type="term" value="F:oxidoreductase activity, acting on the CH-CH group of donors"/>
    <property type="evidence" value="ECO:0007669"/>
    <property type="project" value="InterPro"/>
</dbReference>
<dbReference type="InterPro" id="IPR013785">
    <property type="entry name" value="Aldolase_TIM"/>
</dbReference>
<accession>A0A2M6WS49</accession>
<protein>
    <recommendedName>
        <fullName evidence="2">Dihydroorotate dehydrogenase catalytic domain-containing protein</fullName>
    </recommendedName>
</protein>
<comment type="caution">
    <text evidence="3">The sequence shown here is derived from an EMBL/GenBank/DDBJ whole genome shotgun (WGS) entry which is preliminary data.</text>
</comment>
<dbReference type="Gene3D" id="3.20.20.70">
    <property type="entry name" value="Aldolase class I"/>
    <property type="match status" value="1"/>
</dbReference>
<dbReference type="GO" id="GO:0005737">
    <property type="term" value="C:cytoplasm"/>
    <property type="evidence" value="ECO:0007669"/>
    <property type="project" value="InterPro"/>
</dbReference>
<keyword evidence="1" id="KW-0560">Oxidoreductase</keyword>
<feature type="domain" description="Dihydroorotate dehydrogenase catalytic" evidence="2">
    <location>
        <begin position="87"/>
        <end position="314"/>
    </location>
</feature>